<name>A0ABQ3UU04_9CHLR</name>
<gene>
    <name evidence="1" type="ORF">KSB_47360</name>
</gene>
<comment type="caution">
    <text evidence="1">The sequence shown here is derived from an EMBL/GenBank/DDBJ whole genome shotgun (WGS) entry which is preliminary data.</text>
</comment>
<keyword evidence="2" id="KW-1185">Reference proteome</keyword>
<dbReference type="Proteomes" id="UP000654345">
    <property type="component" value="Unassembled WGS sequence"/>
</dbReference>
<evidence type="ECO:0000313" key="2">
    <source>
        <dbReference type="Proteomes" id="UP000654345"/>
    </source>
</evidence>
<evidence type="ECO:0000313" key="1">
    <source>
        <dbReference type="EMBL" id="GHO56261.1"/>
    </source>
</evidence>
<sequence>MSYMFIVSNLFWLGRMRRSHYMLTMPFCLLFPKEASEDRLSVKMLTKARDATRGKREYRQGLRQPVEEISRFTSYLASKEETISFRGQECSYPMGCFQVVFIGTLPFIECQHAKRNGGTERDGEMT</sequence>
<accession>A0ABQ3UU04</accession>
<organism evidence="1 2">
    <name type="scientific">Ktedonobacter robiniae</name>
    <dbReference type="NCBI Taxonomy" id="2778365"/>
    <lineage>
        <taxon>Bacteria</taxon>
        <taxon>Bacillati</taxon>
        <taxon>Chloroflexota</taxon>
        <taxon>Ktedonobacteria</taxon>
        <taxon>Ktedonobacterales</taxon>
        <taxon>Ktedonobacteraceae</taxon>
        <taxon>Ktedonobacter</taxon>
    </lineage>
</organism>
<dbReference type="EMBL" id="BNJG01000002">
    <property type="protein sequence ID" value="GHO56261.1"/>
    <property type="molecule type" value="Genomic_DNA"/>
</dbReference>
<reference evidence="1 2" key="1">
    <citation type="journal article" date="2021" name="Int. J. Syst. Evol. Microbiol.">
        <title>Reticulibacter mediterranei gen. nov., sp. nov., within the new family Reticulibacteraceae fam. nov., and Ktedonospora formicarum gen. nov., sp. nov., Ktedonobacter robiniae sp. nov., Dictyobacter formicarum sp. nov. and Dictyobacter arantiisoli sp. nov., belonging to the class Ktedonobacteria.</title>
        <authorList>
            <person name="Yabe S."/>
            <person name="Zheng Y."/>
            <person name="Wang C.M."/>
            <person name="Sakai Y."/>
            <person name="Abe K."/>
            <person name="Yokota A."/>
            <person name="Donadio S."/>
            <person name="Cavaletti L."/>
            <person name="Monciardini P."/>
        </authorList>
    </citation>
    <scope>NUCLEOTIDE SEQUENCE [LARGE SCALE GENOMIC DNA]</scope>
    <source>
        <strain evidence="1 2">SOSP1-30</strain>
    </source>
</reference>
<proteinExistence type="predicted"/>
<protein>
    <submittedName>
        <fullName evidence="1">Uncharacterized protein</fullName>
    </submittedName>
</protein>